<dbReference type="SUPFAM" id="SSF55961">
    <property type="entry name" value="Bet v1-like"/>
    <property type="match status" value="1"/>
</dbReference>
<comment type="caution">
    <text evidence="2">The sequence shown here is derived from an EMBL/GenBank/DDBJ whole genome shotgun (WGS) entry which is preliminary data.</text>
</comment>
<protein>
    <submittedName>
        <fullName evidence="2">Uncharacterized protein</fullName>
    </submittedName>
</protein>
<reference evidence="2 3" key="1">
    <citation type="journal article" date="2019" name="Genome Biol. Evol.">
        <title>Insights into the evolution of the New World diploid cottons (Gossypium, subgenus Houzingenia) based on genome sequencing.</title>
        <authorList>
            <person name="Grover C.E."/>
            <person name="Arick M.A. 2nd"/>
            <person name="Thrash A."/>
            <person name="Conover J.L."/>
            <person name="Sanders W.S."/>
            <person name="Peterson D.G."/>
            <person name="Frelichowski J.E."/>
            <person name="Scheffler J.A."/>
            <person name="Scheffler B.E."/>
            <person name="Wendel J.F."/>
        </authorList>
    </citation>
    <scope>NUCLEOTIDE SEQUENCE [LARGE SCALE GENOMIC DNA]</scope>
    <source>
        <strain evidence="2">6</strain>
        <tissue evidence="2">Leaf</tissue>
    </source>
</reference>
<evidence type="ECO:0000313" key="3">
    <source>
        <dbReference type="Proteomes" id="UP000593575"/>
    </source>
</evidence>
<feature type="compositionally biased region" description="Acidic residues" evidence="1">
    <location>
        <begin position="351"/>
        <end position="361"/>
    </location>
</feature>
<sequence>MEKKKAISQYRERLDDTLSSAELTDPETLKTLVKNQILRYAQQEKEEFSEHLLDKRAQEVSNFLDMLRSTSVDDHQVSESSETSHGEWKLKHDNEEFRVMYREGPHGTPFHTLLVEGYVDGPLDVCKWPQSSFPPFKVTSSTCLQKIRIGEQIALVSSMLKSEIVKCLLIFVFSEERVKVAWPLSAREALVHYFFFEYFQDDLIVILVNTISDVNDIDKATHGFTNDGIPEAKDVVRIDVVGGFALQKVNNERSYFRTIANMDMKLDFVPPSLINFIARQLIGNGFRLYQKTVASVTNSDEDYSKALGDPLFCLIRGALFSNNKSGEVPDAQEIKREPDILPKENEIVPNENEEESEESTCLEESIKAANQPSTNSFADSSGVNAKQRVSIRPEVEEALGTLEKAISIVRQYRFNAQSRSSSFSDEETPNFEEGAVEDSTFSAEANVCSKVEVGHEAGSKKFAEDLEMTSDNSKNSNDINNARSGGPNSMSREVHHNKVVPASPHQNASMLPMDGNQVGLNSYGNGTIKTNGFHEKGVNDVEKPNKWRKHRYCCFGFNSGWVLASTPEEDRP</sequence>
<evidence type="ECO:0000313" key="2">
    <source>
        <dbReference type="EMBL" id="MBA0830190.1"/>
    </source>
</evidence>
<name>A0A7J9J725_9ROSI</name>
<dbReference type="PANTHER" id="PTHR34560">
    <property type="entry name" value="POLYKETIDE CYCLASE/DEHYDRASE/LIPID TRANSPORT SUPERFAMILY PROTEIN"/>
    <property type="match status" value="1"/>
</dbReference>
<gene>
    <name evidence="2" type="ORF">Goarm_014734</name>
</gene>
<feature type="compositionally biased region" description="Polar residues" evidence="1">
    <location>
        <begin position="482"/>
        <end position="491"/>
    </location>
</feature>
<keyword evidence="3" id="KW-1185">Reference proteome</keyword>
<organism evidence="2 3">
    <name type="scientific">Gossypium armourianum</name>
    <dbReference type="NCBI Taxonomy" id="34283"/>
    <lineage>
        <taxon>Eukaryota</taxon>
        <taxon>Viridiplantae</taxon>
        <taxon>Streptophyta</taxon>
        <taxon>Embryophyta</taxon>
        <taxon>Tracheophyta</taxon>
        <taxon>Spermatophyta</taxon>
        <taxon>Magnoliopsida</taxon>
        <taxon>eudicotyledons</taxon>
        <taxon>Gunneridae</taxon>
        <taxon>Pentapetalae</taxon>
        <taxon>rosids</taxon>
        <taxon>malvids</taxon>
        <taxon>Malvales</taxon>
        <taxon>Malvaceae</taxon>
        <taxon>Malvoideae</taxon>
        <taxon>Gossypium</taxon>
    </lineage>
</organism>
<accession>A0A7J9J725</accession>
<dbReference type="InterPro" id="IPR023393">
    <property type="entry name" value="START-like_dom_sf"/>
</dbReference>
<dbReference type="Proteomes" id="UP000593575">
    <property type="component" value="Unassembled WGS sequence"/>
</dbReference>
<evidence type="ECO:0000256" key="1">
    <source>
        <dbReference type="SAM" id="MobiDB-lite"/>
    </source>
</evidence>
<feature type="region of interest" description="Disordered" evidence="1">
    <location>
        <begin position="341"/>
        <end position="363"/>
    </location>
</feature>
<dbReference type="EMBL" id="JABFAE010000006">
    <property type="protein sequence ID" value="MBA0830190.1"/>
    <property type="molecule type" value="Genomic_DNA"/>
</dbReference>
<feature type="compositionally biased region" description="Low complexity" evidence="1">
    <location>
        <begin position="470"/>
        <end position="481"/>
    </location>
</feature>
<feature type="region of interest" description="Disordered" evidence="1">
    <location>
        <begin position="467"/>
        <end position="492"/>
    </location>
</feature>
<dbReference type="Gene3D" id="3.30.530.20">
    <property type="match status" value="1"/>
</dbReference>
<proteinExistence type="predicted"/>
<dbReference type="PANTHER" id="PTHR34560:SF1">
    <property type="entry name" value="START DOMAIN-CONTAINING PROTEIN"/>
    <property type="match status" value="1"/>
</dbReference>
<dbReference type="AlphaFoldDB" id="A0A7J9J725"/>